<keyword evidence="11" id="KW-0391">Immunity</keyword>
<accession>A0A7E4VPX7</accession>
<feature type="domain" description="AGC-kinase C-terminal" evidence="18">
    <location>
        <begin position="578"/>
        <end position="656"/>
    </location>
</feature>
<dbReference type="InterPro" id="IPR000719">
    <property type="entry name" value="Prot_kinase_dom"/>
</dbReference>
<evidence type="ECO:0000256" key="5">
    <source>
        <dbReference type="ARBA" id="ARBA00022553"/>
    </source>
</evidence>
<dbReference type="FunFam" id="2.30.29.30:FF:000404">
    <property type="entry name" value="Non-specific serine/threonine protein kinase"/>
    <property type="match status" value="1"/>
</dbReference>
<evidence type="ECO:0000256" key="12">
    <source>
        <dbReference type="ARBA" id="ARBA00047899"/>
    </source>
</evidence>
<proteinExistence type="inferred from homology"/>
<dbReference type="GO" id="GO:0008582">
    <property type="term" value="P:regulation of synaptic assembly at neuromuscular junction"/>
    <property type="evidence" value="ECO:0007669"/>
    <property type="project" value="UniProtKB-ARBA"/>
</dbReference>
<feature type="region of interest" description="Disordered" evidence="15">
    <location>
        <begin position="1"/>
        <end position="33"/>
    </location>
</feature>
<keyword evidence="9" id="KW-0418">Kinase</keyword>
<feature type="compositionally biased region" description="Low complexity" evidence="15">
    <location>
        <begin position="1"/>
        <end position="10"/>
    </location>
</feature>
<dbReference type="SMART" id="SM00133">
    <property type="entry name" value="S_TK_X"/>
    <property type="match status" value="1"/>
</dbReference>
<sequence>MSSSSHSPKPSRAHGAPPSASNLAAMAVAQSNPARRKSSLLGFNFAAFSLNSNSSPSSGSAKDQTNGASPFQSPAPSRKSSGIGAPVAALLRKSSSTAVPDSSIRSADMSKSSKSSQNANAPIPVRRAEDVVISGWLLKRGEHIKNWRQRYFILFRDGALLGFKTQPAANSDFRDPCNDFTVKDVQLMKVEHPKPNTFLVRGLQFTTVIERMLNAESAALRDEWVNAIKRVSDDLKQHQDAEAVDQDQEMVDVSDLPTAMEPGTYDASIHGSLSTNVNVFSGFEAFGQQRLQVQQKPSTSKIPPSKRSRVTLNDFEFLKMLGVGSFGKVVLSREKRSGRLYAIKILKKAVVVSKDEVQHTMTENRVLQKCKHPFLTELTYSFQTQDRLCFVMEFAIGGDLYYHLNCEVRQKKVGFDENRCRFYGAEIVMALGYLHDNNIVYRDLKLENLLLDKDGHIKIADFGLCKEDITYNDRTRTFCGTPEYLAPEVLEDNDYGRAVDWWGVGVVMYEMLCGRLPFYSDKHDKLFELILNSNLRFPSRLSPPAVDLLIKLLVKNPTQRLGGGPDDWREIQVHEFFRPINWDKLYRKEIPPPYKPDLKSETDTKYFDVEFTKNTVQLTPPSARDGPLESIDEQDDIQANFTQFSFHDLRDSSLYENSERTFRGFVENMEE</sequence>
<comment type="catalytic activity">
    <reaction evidence="12">
        <text>L-threonyl-[protein] + ATP = O-phospho-L-threonyl-[protein] + ADP + H(+)</text>
        <dbReference type="Rhea" id="RHEA:46608"/>
        <dbReference type="Rhea" id="RHEA-COMP:11060"/>
        <dbReference type="Rhea" id="RHEA-COMP:11605"/>
        <dbReference type="ChEBI" id="CHEBI:15378"/>
        <dbReference type="ChEBI" id="CHEBI:30013"/>
        <dbReference type="ChEBI" id="CHEBI:30616"/>
        <dbReference type="ChEBI" id="CHEBI:61977"/>
        <dbReference type="ChEBI" id="CHEBI:456216"/>
        <dbReference type="EC" id="2.7.11.1"/>
    </reaction>
</comment>
<dbReference type="CDD" id="cd01241">
    <property type="entry name" value="PH_PKB"/>
    <property type="match status" value="1"/>
</dbReference>
<dbReference type="GO" id="GO:0010468">
    <property type="term" value="P:regulation of gene expression"/>
    <property type="evidence" value="ECO:0007669"/>
    <property type="project" value="UniProtKB-ARBA"/>
</dbReference>
<evidence type="ECO:0000259" key="16">
    <source>
        <dbReference type="PROSITE" id="PS50003"/>
    </source>
</evidence>
<evidence type="ECO:0000259" key="17">
    <source>
        <dbReference type="PROSITE" id="PS50011"/>
    </source>
</evidence>
<feature type="domain" description="PH" evidence="16">
    <location>
        <begin position="130"/>
        <end position="233"/>
    </location>
</feature>
<feature type="compositionally biased region" description="Low complexity" evidence="15">
    <location>
        <begin position="52"/>
        <end position="61"/>
    </location>
</feature>
<evidence type="ECO:0000256" key="8">
    <source>
        <dbReference type="ARBA" id="ARBA00022741"/>
    </source>
</evidence>
<dbReference type="InterPro" id="IPR011009">
    <property type="entry name" value="Kinase-like_dom_sf"/>
</dbReference>
<evidence type="ECO:0000256" key="4">
    <source>
        <dbReference type="ARBA" id="ARBA00022527"/>
    </source>
</evidence>
<dbReference type="Pfam" id="PF00169">
    <property type="entry name" value="PH"/>
    <property type="match status" value="1"/>
</dbReference>
<dbReference type="InterPro" id="IPR001849">
    <property type="entry name" value="PH_domain"/>
</dbReference>
<dbReference type="GO" id="GO:0005547">
    <property type="term" value="F:phosphatidylinositol-3,4,5-trisphosphate binding"/>
    <property type="evidence" value="ECO:0007669"/>
    <property type="project" value="UniProtKB-ARBA"/>
</dbReference>
<dbReference type="GO" id="GO:0045087">
    <property type="term" value="P:innate immune response"/>
    <property type="evidence" value="ECO:0007669"/>
    <property type="project" value="UniProtKB-KW"/>
</dbReference>
<dbReference type="GO" id="GO:0008286">
    <property type="term" value="P:insulin receptor signaling pathway"/>
    <property type="evidence" value="ECO:0007669"/>
    <property type="project" value="UniProtKB-ARBA"/>
</dbReference>
<dbReference type="PROSITE" id="PS00108">
    <property type="entry name" value="PROTEIN_KINASE_ST"/>
    <property type="match status" value="1"/>
</dbReference>
<evidence type="ECO:0000313" key="20">
    <source>
        <dbReference type="WBParaSite" id="Pan_g23618.t1"/>
    </source>
</evidence>
<keyword evidence="7" id="KW-0808">Transferase</keyword>
<dbReference type="InterPro" id="IPR011993">
    <property type="entry name" value="PH-like_dom_sf"/>
</dbReference>
<reference evidence="19" key="1">
    <citation type="journal article" date="2013" name="Genetics">
        <title>The draft genome and transcriptome of Panagrellus redivivus are shaped by the harsh demands of a free-living lifestyle.</title>
        <authorList>
            <person name="Srinivasan J."/>
            <person name="Dillman A.R."/>
            <person name="Macchietto M.G."/>
            <person name="Heikkinen L."/>
            <person name="Lakso M."/>
            <person name="Fracchia K.M."/>
            <person name="Antoshechkin I."/>
            <person name="Mortazavi A."/>
            <person name="Wong G."/>
            <person name="Sternberg P.W."/>
        </authorList>
    </citation>
    <scope>NUCLEOTIDE SEQUENCE [LARGE SCALE GENOMIC DNA]</scope>
    <source>
        <strain evidence="19">MT8872</strain>
    </source>
</reference>
<reference evidence="20" key="2">
    <citation type="submission" date="2020-10" db="UniProtKB">
        <authorList>
            <consortium name="WormBaseParasite"/>
        </authorList>
    </citation>
    <scope>IDENTIFICATION</scope>
</reference>
<dbReference type="PROSITE" id="PS00107">
    <property type="entry name" value="PROTEIN_KINASE_ATP"/>
    <property type="match status" value="1"/>
</dbReference>
<evidence type="ECO:0000259" key="18">
    <source>
        <dbReference type="PROSITE" id="PS51285"/>
    </source>
</evidence>
<dbReference type="GO" id="GO:0004674">
    <property type="term" value="F:protein serine/threonine kinase activity"/>
    <property type="evidence" value="ECO:0007669"/>
    <property type="project" value="UniProtKB-KW"/>
</dbReference>
<dbReference type="SUPFAM" id="SSF56112">
    <property type="entry name" value="Protein kinase-like (PK-like)"/>
    <property type="match status" value="1"/>
</dbReference>
<dbReference type="EC" id="2.7.11.1" evidence="2"/>
<dbReference type="Gene3D" id="1.10.510.10">
    <property type="entry name" value="Transferase(Phosphotransferase) domain 1"/>
    <property type="match status" value="1"/>
</dbReference>
<dbReference type="SMART" id="SM00233">
    <property type="entry name" value="PH"/>
    <property type="match status" value="1"/>
</dbReference>
<dbReference type="PANTHER" id="PTHR24351">
    <property type="entry name" value="RIBOSOMAL PROTEIN S6 KINASE"/>
    <property type="match status" value="1"/>
</dbReference>
<dbReference type="AlphaFoldDB" id="A0A7E4VPX7"/>
<feature type="binding site" evidence="14">
    <location>
        <position position="344"/>
    </location>
    <ligand>
        <name>ATP</name>
        <dbReference type="ChEBI" id="CHEBI:30616"/>
    </ligand>
</feature>
<evidence type="ECO:0000256" key="11">
    <source>
        <dbReference type="ARBA" id="ARBA00022859"/>
    </source>
</evidence>
<dbReference type="InterPro" id="IPR017441">
    <property type="entry name" value="Protein_kinase_ATP_BS"/>
</dbReference>
<evidence type="ECO:0000256" key="7">
    <source>
        <dbReference type="ARBA" id="ARBA00022679"/>
    </source>
</evidence>
<name>A0A7E4VPX7_PANRE</name>
<evidence type="ECO:0000256" key="13">
    <source>
        <dbReference type="ARBA" id="ARBA00048679"/>
    </source>
</evidence>
<feature type="region of interest" description="Disordered" evidence="15">
    <location>
        <begin position="99"/>
        <end position="122"/>
    </location>
</feature>
<keyword evidence="4" id="KW-0723">Serine/threonine-protein kinase</keyword>
<dbReference type="PROSITE" id="PS50011">
    <property type="entry name" value="PROTEIN_KINASE_DOM"/>
    <property type="match status" value="1"/>
</dbReference>
<evidence type="ECO:0000313" key="19">
    <source>
        <dbReference type="Proteomes" id="UP000492821"/>
    </source>
</evidence>
<dbReference type="InterPro" id="IPR017892">
    <property type="entry name" value="Pkinase_C"/>
</dbReference>
<keyword evidence="3" id="KW-0217">Developmental protein</keyword>
<evidence type="ECO:0000256" key="14">
    <source>
        <dbReference type="PROSITE-ProRule" id="PRU10141"/>
    </source>
</evidence>
<feature type="compositionally biased region" description="Polar residues" evidence="15">
    <location>
        <begin position="62"/>
        <end position="80"/>
    </location>
</feature>
<keyword evidence="19" id="KW-1185">Reference proteome</keyword>
<dbReference type="PROSITE" id="PS50003">
    <property type="entry name" value="PH_DOMAIN"/>
    <property type="match status" value="1"/>
</dbReference>
<dbReference type="FunFam" id="3.30.200.20:FF:000362">
    <property type="entry name" value="Non-specific serine/threonine protein kinase"/>
    <property type="match status" value="1"/>
</dbReference>
<dbReference type="InterPro" id="IPR008271">
    <property type="entry name" value="Ser/Thr_kinase_AS"/>
</dbReference>
<dbReference type="PROSITE" id="PS51285">
    <property type="entry name" value="AGC_KINASE_CTER"/>
    <property type="match status" value="1"/>
</dbReference>
<feature type="compositionally biased region" description="Low complexity" evidence="15">
    <location>
        <begin position="102"/>
        <end position="116"/>
    </location>
</feature>
<evidence type="ECO:0000256" key="10">
    <source>
        <dbReference type="ARBA" id="ARBA00022840"/>
    </source>
</evidence>
<dbReference type="FunFam" id="1.10.510.10:FF:000033">
    <property type="entry name" value="Non-specific serine/threonine protein kinase"/>
    <property type="match status" value="1"/>
</dbReference>
<dbReference type="GO" id="GO:1902911">
    <property type="term" value="C:protein kinase complex"/>
    <property type="evidence" value="ECO:0007669"/>
    <property type="project" value="UniProtKB-ARBA"/>
</dbReference>
<keyword evidence="5" id="KW-0597">Phosphoprotein</keyword>
<evidence type="ECO:0000256" key="2">
    <source>
        <dbReference type="ARBA" id="ARBA00012513"/>
    </source>
</evidence>
<organism evidence="19 20">
    <name type="scientific">Panagrellus redivivus</name>
    <name type="common">Microworm</name>
    <dbReference type="NCBI Taxonomy" id="6233"/>
    <lineage>
        <taxon>Eukaryota</taxon>
        <taxon>Metazoa</taxon>
        <taxon>Ecdysozoa</taxon>
        <taxon>Nematoda</taxon>
        <taxon>Chromadorea</taxon>
        <taxon>Rhabditida</taxon>
        <taxon>Tylenchina</taxon>
        <taxon>Panagrolaimomorpha</taxon>
        <taxon>Panagrolaimoidea</taxon>
        <taxon>Panagrolaimidae</taxon>
        <taxon>Panagrellus</taxon>
    </lineage>
</organism>
<evidence type="ECO:0000256" key="15">
    <source>
        <dbReference type="SAM" id="MobiDB-lite"/>
    </source>
</evidence>
<keyword evidence="10 14" id="KW-0067">ATP-binding</keyword>
<dbReference type="InterPro" id="IPR039026">
    <property type="entry name" value="PH_PKB"/>
</dbReference>
<dbReference type="Gene3D" id="2.30.29.30">
    <property type="entry name" value="Pleckstrin-homology domain (PH domain)/Phosphotyrosine-binding domain (PTB)"/>
    <property type="match status" value="1"/>
</dbReference>
<comment type="similarity">
    <text evidence="1">Belongs to the protein kinase superfamily. AGC Ser/Thr protein kinase family. RAC subfamily.</text>
</comment>
<evidence type="ECO:0000256" key="3">
    <source>
        <dbReference type="ARBA" id="ARBA00022473"/>
    </source>
</evidence>
<dbReference type="Gene3D" id="3.30.200.20">
    <property type="entry name" value="Phosphorylase Kinase, domain 1"/>
    <property type="match status" value="1"/>
</dbReference>
<feature type="region of interest" description="Disordered" evidence="15">
    <location>
        <begin position="52"/>
        <end position="83"/>
    </location>
</feature>
<dbReference type="Pfam" id="PF00433">
    <property type="entry name" value="Pkinase_C"/>
    <property type="match status" value="1"/>
</dbReference>
<dbReference type="WBParaSite" id="Pan_g23618.t1">
    <property type="protein sequence ID" value="Pan_g23618.t1"/>
    <property type="gene ID" value="Pan_g23618"/>
</dbReference>
<dbReference type="InterPro" id="IPR000961">
    <property type="entry name" value="AGC-kinase_C"/>
</dbReference>
<evidence type="ECO:0000256" key="1">
    <source>
        <dbReference type="ARBA" id="ARBA00006935"/>
    </source>
</evidence>
<dbReference type="Proteomes" id="UP000492821">
    <property type="component" value="Unassembled WGS sequence"/>
</dbReference>
<dbReference type="SUPFAM" id="SSF50729">
    <property type="entry name" value="PH domain-like"/>
    <property type="match status" value="1"/>
</dbReference>
<evidence type="ECO:0000256" key="9">
    <source>
        <dbReference type="ARBA" id="ARBA00022777"/>
    </source>
</evidence>
<keyword evidence="6" id="KW-0399">Innate immunity</keyword>
<dbReference type="SMART" id="SM00220">
    <property type="entry name" value="S_TKc"/>
    <property type="match status" value="1"/>
</dbReference>
<dbReference type="GO" id="GO:0008340">
    <property type="term" value="P:determination of adult lifespan"/>
    <property type="evidence" value="ECO:0007669"/>
    <property type="project" value="UniProtKB-ARBA"/>
</dbReference>
<comment type="catalytic activity">
    <reaction evidence="13">
        <text>L-seryl-[protein] + ATP = O-phospho-L-seryl-[protein] + ADP + H(+)</text>
        <dbReference type="Rhea" id="RHEA:17989"/>
        <dbReference type="Rhea" id="RHEA-COMP:9863"/>
        <dbReference type="Rhea" id="RHEA-COMP:11604"/>
        <dbReference type="ChEBI" id="CHEBI:15378"/>
        <dbReference type="ChEBI" id="CHEBI:29999"/>
        <dbReference type="ChEBI" id="CHEBI:30616"/>
        <dbReference type="ChEBI" id="CHEBI:83421"/>
        <dbReference type="ChEBI" id="CHEBI:456216"/>
        <dbReference type="EC" id="2.7.11.1"/>
    </reaction>
</comment>
<protein>
    <recommendedName>
        <fullName evidence="2">non-specific serine/threonine protein kinase</fullName>
        <ecNumber evidence="2">2.7.11.1</ecNumber>
    </recommendedName>
</protein>
<dbReference type="GO" id="GO:0005524">
    <property type="term" value="F:ATP binding"/>
    <property type="evidence" value="ECO:0007669"/>
    <property type="project" value="UniProtKB-UniRule"/>
</dbReference>
<keyword evidence="8 14" id="KW-0547">Nucleotide-binding</keyword>
<dbReference type="Pfam" id="PF00069">
    <property type="entry name" value="Pkinase"/>
    <property type="match status" value="1"/>
</dbReference>
<feature type="domain" description="Protein kinase" evidence="17">
    <location>
        <begin position="315"/>
        <end position="577"/>
    </location>
</feature>
<evidence type="ECO:0000256" key="6">
    <source>
        <dbReference type="ARBA" id="ARBA00022588"/>
    </source>
</evidence>